<comment type="caution">
    <text evidence="3">The sequence shown here is derived from an EMBL/GenBank/DDBJ whole genome shotgun (WGS) entry which is preliminary data.</text>
</comment>
<feature type="domain" description="DUF7168" evidence="2">
    <location>
        <begin position="68"/>
        <end position="157"/>
    </location>
</feature>
<reference evidence="3" key="1">
    <citation type="submission" date="2023-01" db="EMBL/GenBank/DDBJ databases">
        <title>Human gut microbiome strain richness.</title>
        <authorList>
            <person name="Chen-Liaw A."/>
        </authorList>
    </citation>
    <scope>NUCLEOTIDE SEQUENCE</scope>
    <source>
        <strain evidence="3">1001217st2_G6_1001217B_191108</strain>
    </source>
</reference>
<name>A0AB35ISS4_9FIRM</name>
<evidence type="ECO:0000313" key="4">
    <source>
        <dbReference type="Proteomes" id="UP001211987"/>
    </source>
</evidence>
<organism evidence="3 4">
    <name type="scientific">Thomasclavelia ramosa</name>
    <dbReference type="NCBI Taxonomy" id="1547"/>
    <lineage>
        <taxon>Bacteria</taxon>
        <taxon>Bacillati</taxon>
        <taxon>Bacillota</taxon>
        <taxon>Erysipelotrichia</taxon>
        <taxon>Erysipelotrichales</taxon>
        <taxon>Coprobacillaceae</taxon>
        <taxon>Thomasclavelia</taxon>
    </lineage>
</organism>
<feature type="domain" description="DUF2786" evidence="1">
    <location>
        <begin position="3"/>
        <end position="42"/>
    </location>
</feature>
<dbReference type="Proteomes" id="UP001211987">
    <property type="component" value="Unassembled WGS sequence"/>
</dbReference>
<evidence type="ECO:0000259" key="2">
    <source>
        <dbReference type="Pfam" id="PF23771"/>
    </source>
</evidence>
<feature type="non-terminal residue" evidence="3">
    <location>
        <position position="161"/>
    </location>
</feature>
<dbReference type="AlphaFoldDB" id="A0AB35ISS4"/>
<dbReference type="Pfam" id="PF23771">
    <property type="entry name" value="DUF7168"/>
    <property type="match status" value="1"/>
</dbReference>
<dbReference type="InterPro" id="IPR024498">
    <property type="entry name" value="DUF2786"/>
</dbReference>
<dbReference type="Pfam" id="PF10979">
    <property type="entry name" value="DUF2786"/>
    <property type="match status" value="1"/>
</dbReference>
<evidence type="ECO:0000313" key="3">
    <source>
        <dbReference type="EMBL" id="MDB7086046.1"/>
    </source>
</evidence>
<sequence>MDKIIDKIKKLMAIAEDPGASDQEIQLATYRANKLMIKHKITELELNEDNNGDIIQKTMNQYYTGYLYWTFRNICKYNRVNAYYLGKINSKCQFKYVGYEKEVALCESVVIPVLDYLERTIKELKECYIGDMDFRVYKRDYCRGFAKGIEQQLKNSFIDMN</sequence>
<proteinExistence type="predicted"/>
<accession>A0AB35ISS4</accession>
<dbReference type="InterPro" id="IPR055592">
    <property type="entry name" value="DUF7168"/>
</dbReference>
<evidence type="ECO:0000259" key="1">
    <source>
        <dbReference type="Pfam" id="PF10979"/>
    </source>
</evidence>
<dbReference type="EMBL" id="JAQLKE010000085">
    <property type="protein sequence ID" value="MDB7086046.1"/>
    <property type="molecule type" value="Genomic_DNA"/>
</dbReference>
<dbReference type="RefSeq" id="WP_272019429.1">
    <property type="nucleotide sequence ID" value="NZ_JAQLKE010000085.1"/>
</dbReference>
<protein>
    <submittedName>
        <fullName evidence="3">DUF2786 domain-containing protein</fullName>
    </submittedName>
</protein>
<gene>
    <name evidence="3" type="ORF">PM738_19915</name>
</gene>